<dbReference type="InterPro" id="IPR046357">
    <property type="entry name" value="PPIase_dom_sf"/>
</dbReference>
<evidence type="ECO:0000313" key="9">
    <source>
        <dbReference type="EMBL" id="RMW95036.1"/>
    </source>
</evidence>
<evidence type="ECO:0000256" key="3">
    <source>
        <dbReference type="ARBA" id="ARBA00013194"/>
    </source>
</evidence>
<protein>
    <recommendedName>
        <fullName evidence="3">peptidylprolyl isomerase</fullName>
        <ecNumber evidence="3">5.2.1.8</ecNumber>
    </recommendedName>
</protein>
<organism evidence="9 10">
    <name type="scientific">Allofranklinella schreckenbergeri</name>
    <dbReference type="NCBI Taxonomy" id="1076744"/>
    <lineage>
        <taxon>Bacteria</taxon>
        <taxon>Pseudomonadati</taxon>
        <taxon>Pseudomonadota</taxon>
        <taxon>Betaproteobacteria</taxon>
        <taxon>Burkholderiales</taxon>
        <taxon>Comamonadaceae</taxon>
        <taxon>Allofranklinella</taxon>
    </lineage>
</organism>
<name>A0A3M6PWC4_9BURK</name>
<dbReference type="RefSeq" id="WP_122239416.1">
    <property type="nucleotide sequence ID" value="NZ_RDQM01000020.1"/>
</dbReference>
<dbReference type="EC" id="5.2.1.8" evidence="3"/>
<feature type="domain" description="PpiC" evidence="8">
    <location>
        <begin position="140"/>
        <end position="236"/>
    </location>
</feature>
<sequence length="300" mass="33804">MQIQYFFSSLVIAFVLMASSGAQGQILLHREGQEITAQDFEADALALPANVRHHALSDPLKVEVVGKGLLVRNTLAALAREKGLDKGELAQIRLQQVQNAALMDFFLEDLFKSKTPSDSELLEYAKVEYKNNLDRFKLSSDERKASHILIAGLEGDSENKINDLYRQLEEGADFGELAFKFSNDSGSAPNYGSLGYVQEGEMVPELEVELKKLNEKGQYSNPFKSRFGWHIVRLDEVRPAGVLPFDAVRDELILEGKRKSFGDLRETTFQKIVSEIKMNREAIEGFAKKNKNMADQERDR</sequence>
<keyword evidence="6 7" id="KW-0413">Isomerase</keyword>
<keyword evidence="5 7" id="KW-0697">Rotamase</keyword>
<dbReference type="PROSITE" id="PS50198">
    <property type="entry name" value="PPIC_PPIASE_2"/>
    <property type="match status" value="1"/>
</dbReference>
<dbReference type="PANTHER" id="PTHR47245:SF1">
    <property type="entry name" value="FOLDASE PROTEIN PRSA"/>
    <property type="match status" value="1"/>
</dbReference>
<dbReference type="EMBL" id="RDQM01000020">
    <property type="protein sequence ID" value="RMW95036.1"/>
    <property type="molecule type" value="Genomic_DNA"/>
</dbReference>
<dbReference type="PANTHER" id="PTHR47245">
    <property type="entry name" value="PEPTIDYLPROLYL ISOMERASE"/>
    <property type="match status" value="1"/>
</dbReference>
<gene>
    <name evidence="9" type="ORF">EBQ26_11825</name>
</gene>
<evidence type="ECO:0000256" key="2">
    <source>
        <dbReference type="ARBA" id="ARBA00007656"/>
    </source>
</evidence>
<evidence type="ECO:0000256" key="4">
    <source>
        <dbReference type="ARBA" id="ARBA00022729"/>
    </source>
</evidence>
<evidence type="ECO:0000256" key="7">
    <source>
        <dbReference type="PROSITE-ProRule" id="PRU00278"/>
    </source>
</evidence>
<dbReference type="Pfam" id="PF00639">
    <property type="entry name" value="Rotamase"/>
    <property type="match status" value="1"/>
</dbReference>
<accession>A0A3M6PWC4</accession>
<comment type="similarity">
    <text evidence="2">Belongs to the PpiC/parvulin rotamase family.</text>
</comment>
<evidence type="ECO:0000256" key="5">
    <source>
        <dbReference type="ARBA" id="ARBA00023110"/>
    </source>
</evidence>
<reference evidence="9 10" key="1">
    <citation type="submission" date="2018-10" db="EMBL/GenBank/DDBJ databases">
        <title>Comamonadaceae CDC group NO-1 genome sequencing and assembly.</title>
        <authorList>
            <person name="Bernier A.-M."/>
            <person name="Bernard K."/>
        </authorList>
    </citation>
    <scope>NUCLEOTIDE SEQUENCE [LARGE SCALE GENOMIC DNA]</scope>
    <source>
        <strain evidence="9 10">NML970147</strain>
    </source>
</reference>
<comment type="catalytic activity">
    <reaction evidence="1">
        <text>[protein]-peptidylproline (omega=180) = [protein]-peptidylproline (omega=0)</text>
        <dbReference type="Rhea" id="RHEA:16237"/>
        <dbReference type="Rhea" id="RHEA-COMP:10747"/>
        <dbReference type="Rhea" id="RHEA-COMP:10748"/>
        <dbReference type="ChEBI" id="CHEBI:83833"/>
        <dbReference type="ChEBI" id="CHEBI:83834"/>
        <dbReference type="EC" id="5.2.1.8"/>
    </reaction>
</comment>
<evidence type="ECO:0000256" key="6">
    <source>
        <dbReference type="ARBA" id="ARBA00023235"/>
    </source>
</evidence>
<evidence type="ECO:0000259" key="8">
    <source>
        <dbReference type="PROSITE" id="PS50198"/>
    </source>
</evidence>
<dbReference type="Proteomes" id="UP000267521">
    <property type="component" value="Unassembled WGS sequence"/>
</dbReference>
<dbReference type="GO" id="GO:0003755">
    <property type="term" value="F:peptidyl-prolyl cis-trans isomerase activity"/>
    <property type="evidence" value="ECO:0007669"/>
    <property type="project" value="UniProtKB-KW"/>
</dbReference>
<comment type="caution">
    <text evidence="9">The sequence shown here is derived from an EMBL/GenBank/DDBJ whole genome shotgun (WGS) entry which is preliminary data.</text>
</comment>
<proteinExistence type="inferred from homology"/>
<dbReference type="InterPro" id="IPR000297">
    <property type="entry name" value="PPIase_PpiC"/>
</dbReference>
<dbReference type="AlphaFoldDB" id="A0A3M6PWC4"/>
<keyword evidence="4" id="KW-0732">Signal</keyword>
<evidence type="ECO:0000313" key="10">
    <source>
        <dbReference type="Proteomes" id="UP000267521"/>
    </source>
</evidence>
<dbReference type="SUPFAM" id="SSF54534">
    <property type="entry name" value="FKBP-like"/>
    <property type="match status" value="1"/>
</dbReference>
<evidence type="ECO:0000256" key="1">
    <source>
        <dbReference type="ARBA" id="ARBA00000971"/>
    </source>
</evidence>
<dbReference type="Gene3D" id="3.10.50.40">
    <property type="match status" value="1"/>
</dbReference>
<dbReference type="InterPro" id="IPR050245">
    <property type="entry name" value="PrsA_foldase"/>
</dbReference>